<dbReference type="OrthoDB" id="3021720at2759"/>
<feature type="compositionally biased region" description="Polar residues" evidence="1">
    <location>
        <begin position="286"/>
        <end position="302"/>
    </location>
</feature>
<evidence type="ECO:0000313" key="3">
    <source>
        <dbReference type="Proteomes" id="UP000467700"/>
    </source>
</evidence>
<feature type="compositionally biased region" description="Basic and acidic residues" evidence="1">
    <location>
        <begin position="353"/>
        <end position="390"/>
    </location>
</feature>
<protein>
    <submittedName>
        <fullName evidence="2">Uncharacterized protein</fullName>
    </submittedName>
</protein>
<feature type="compositionally biased region" description="Low complexity" evidence="1">
    <location>
        <begin position="245"/>
        <end position="261"/>
    </location>
</feature>
<comment type="caution">
    <text evidence="2">The sequence shown here is derived from an EMBL/GenBank/DDBJ whole genome shotgun (WGS) entry which is preliminary data.</text>
</comment>
<proteinExistence type="predicted"/>
<reference evidence="2 3" key="1">
    <citation type="submission" date="2020-01" db="EMBL/GenBank/DDBJ databases">
        <authorList>
            <person name="Gupta K D."/>
        </authorList>
    </citation>
    <scope>NUCLEOTIDE SEQUENCE [LARGE SCALE GENOMIC DNA]</scope>
</reference>
<dbReference type="EMBL" id="CACVBS010000101">
    <property type="protein sequence ID" value="CAA7271093.1"/>
    <property type="molecule type" value="Genomic_DNA"/>
</dbReference>
<feature type="compositionally biased region" description="Acidic residues" evidence="1">
    <location>
        <begin position="397"/>
        <end position="408"/>
    </location>
</feature>
<accession>A0A8S0X9C0</accession>
<feature type="compositionally biased region" description="Basic and acidic residues" evidence="1">
    <location>
        <begin position="167"/>
        <end position="189"/>
    </location>
</feature>
<feature type="compositionally biased region" description="Basic and acidic residues" evidence="1">
    <location>
        <begin position="316"/>
        <end position="325"/>
    </location>
</feature>
<feature type="compositionally biased region" description="Basic and acidic residues" evidence="1">
    <location>
        <begin position="333"/>
        <end position="344"/>
    </location>
</feature>
<feature type="compositionally biased region" description="Low complexity" evidence="1">
    <location>
        <begin position="269"/>
        <end position="285"/>
    </location>
</feature>
<dbReference type="AlphaFoldDB" id="A0A8S0X9C0"/>
<feature type="region of interest" description="Disordered" evidence="1">
    <location>
        <begin position="165"/>
        <end position="217"/>
    </location>
</feature>
<feature type="compositionally biased region" description="Basic residues" evidence="1">
    <location>
        <begin position="75"/>
        <end position="99"/>
    </location>
</feature>
<evidence type="ECO:0000256" key="1">
    <source>
        <dbReference type="SAM" id="MobiDB-lite"/>
    </source>
</evidence>
<gene>
    <name evidence="2" type="ORF">AAE3_LOCUS13468</name>
</gene>
<feature type="region of interest" description="Disordered" evidence="1">
    <location>
        <begin position="56"/>
        <end position="131"/>
    </location>
</feature>
<evidence type="ECO:0000313" key="2">
    <source>
        <dbReference type="EMBL" id="CAA7271093.1"/>
    </source>
</evidence>
<sequence>MPRASSPFTASSAATDPEDYYYCPTTTTTAAGAGTRATSPLHFLYPTMMMLHHHDRACSGSAASSSGHQHDRLHSHSHHHPHSHHHHHSHHRDTHTHHLCSKDTMNSKDTPHVHALSSPHHSSHGSKRDSRAADISRLLDPAYRPSSSSAHPHYAGTSASTSAYVDTHGDLHDPDFRHFPSPADRERFARTRGASPTKGGRSRAAYRPHWERGDELALEDEDEDGMMRNEEDHQLDADSAYFLSHPRYTSPTSRRSSGGASHHFRIHTSPSSYSYAPSTGTASSGYSPTYSVTSTLPTSVDSGETVFSAEPSPFDSTEKEKEKRGLLKRRRFSKGEKEKERRASIDLAPAVELSEKTNEEAEHDQERGQEEKEGQGRRTSRDEGEREHPQHQRANNTDDDEEEEDDDLLAGRGETGVPTCGESIRRQWQALALRFRFGVFRAQRRVRRRVHSLL</sequence>
<keyword evidence="3" id="KW-1185">Reference proteome</keyword>
<organism evidence="2 3">
    <name type="scientific">Cyclocybe aegerita</name>
    <name type="common">Black poplar mushroom</name>
    <name type="synonym">Agrocybe aegerita</name>
    <dbReference type="NCBI Taxonomy" id="1973307"/>
    <lineage>
        <taxon>Eukaryota</taxon>
        <taxon>Fungi</taxon>
        <taxon>Dikarya</taxon>
        <taxon>Basidiomycota</taxon>
        <taxon>Agaricomycotina</taxon>
        <taxon>Agaricomycetes</taxon>
        <taxon>Agaricomycetidae</taxon>
        <taxon>Agaricales</taxon>
        <taxon>Agaricineae</taxon>
        <taxon>Bolbitiaceae</taxon>
        <taxon>Cyclocybe</taxon>
    </lineage>
</organism>
<name>A0A8S0X9C0_CYCAE</name>
<feature type="region of interest" description="Disordered" evidence="1">
    <location>
        <begin position="245"/>
        <end position="420"/>
    </location>
</feature>
<dbReference type="Proteomes" id="UP000467700">
    <property type="component" value="Unassembled WGS sequence"/>
</dbReference>